<dbReference type="AlphaFoldDB" id="A0AAV9Z443"/>
<dbReference type="EMBL" id="JAWWNJ010000215">
    <property type="protein sequence ID" value="KAK6971325.1"/>
    <property type="molecule type" value="Genomic_DNA"/>
</dbReference>
<feature type="compositionally biased region" description="Pro residues" evidence="1">
    <location>
        <begin position="106"/>
        <end position="135"/>
    </location>
</feature>
<evidence type="ECO:0000313" key="3">
    <source>
        <dbReference type="Proteomes" id="UP001362999"/>
    </source>
</evidence>
<feature type="region of interest" description="Disordered" evidence="1">
    <location>
        <begin position="362"/>
        <end position="383"/>
    </location>
</feature>
<feature type="region of interest" description="Disordered" evidence="1">
    <location>
        <begin position="101"/>
        <end position="135"/>
    </location>
</feature>
<gene>
    <name evidence="2" type="ORF">R3P38DRAFT_724091</name>
</gene>
<name>A0AAV9Z443_9AGAR</name>
<dbReference type="Proteomes" id="UP001362999">
    <property type="component" value="Unassembled WGS sequence"/>
</dbReference>
<accession>A0AAV9Z443</accession>
<proteinExistence type="predicted"/>
<evidence type="ECO:0000256" key="1">
    <source>
        <dbReference type="SAM" id="MobiDB-lite"/>
    </source>
</evidence>
<protein>
    <submittedName>
        <fullName evidence="2">Uncharacterized protein</fullName>
    </submittedName>
</protein>
<organism evidence="2 3">
    <name type="scientific">Favolaschia claudopus</name>
    <dbReference type="NCBI Taxonomy" id="2862362"/>
    <lineage>
        <taxon>Eukaryota</taxon>
        <taxon>Fungi</taxon>
        <taxon>Dikarya</taxon>
        <taxon>Basidiomycota</taxon>
        <taxon>Agaricomycotina</taxon>
        <taxon>Agaricomycetes</taxon>
        <taxon>Agaricomycetidae</taxon>
        <taxon>Agaricales</taxon>
        <taxon>Marasmiineae</taxon>
        <taxon>Mycenaceae</taxon>
        <taxon>Favolaschia</taxon>
    </lineage>
</organism>
<sequence length="435" mass="46074">MPLKPTHLCARCAPLLHTAPYIGDATCDHCRYSCKAQWDYYQTYTVPVTNVSQSRPPPFKKLKFGPDGQAVPADTPTPTAAAVGAWRSPYLPAPSLHPISSHPVSAPIPPTVPPPKPKPAPRKQPIPTPADPPTAPLVGRRIHLTHSALSDPASPPKSIPYQTLPLLLTDLNRLLCTPHVGKAFDFRGTYTQIVGVVPPESQSQNPSGVNGEVTSYDGRFLKPLLEAIAWQVLDRTVLAFDVHNLVVCIAAGAGSVSKDGKSEKDGVGGGACECRGGAVASTETRSAAIWMGGGKEALRKKRDRNKDKANSTTNTTEPLPPKRTKNIKAKAAAKAEVIDSPFTATFEDGDDEVDADANEGGLDAHIDGKGGGGGGRGERNPSEPIATATIISKPCRRCEHTLTLAVQLLPQPKAGAPYQGVVGARVEVRLVHFVC</sequence>
<reference evidence="2 3" key="1">
    <citation type="journal article" date="2024" name="J Genomics">
        <title>Draft genome sequencing and assembly of Favolaschia claudopus CIRM-BRFM 2984 isolated from oak limbs.</title>
        <authorList>
            <person name="Navarro D."/>
            <person name="Drula E."/>
            <person name="Chaduli D."/>
            <person name="Cazenave R."/>
            <person name="Ahrendt S."/>
            <person name="Wang J."/>
            <person name="Lipzen A."/>
            <person name="Daum C."/>
            <person name="Barry K."/>
            <person name="Grigoriev I.V."/>
            <person name="Favel A."/>
            <person name="Rosso M.N."/>
            <person name="Martin F."/>
        </authorList>
    </citation>
    <scope>NUCLEOTIDE SEQUENCE [LARGE SCALE GENOMIC DNA]</scope>
    <source>
        <strain evidence="2 3">CIRM-BRFM 2984</strain>
    </source>
</reference>
<evidence type="ECO:0000313" key="2">
    <source>
        <dbReference type="EMBL" id="KAK6971325.1"/>
    </source>
</evidence>
<feature type="region of interest" description="Disordered" evidence="1">
    <location>
        <begin position="294"/>
        <end position="322"/>
    </location>
</feature>
<keyword evidence="3" id="KW-1185">Reference proteome</keyword>
<comment type="caution">
    <text evidence="2">The sequence shown here is derived from an EMBL/GenBank/DDBJ whole genome shotgun (WGS) entry which is preliminary data.</text>
</comment>